<dbReference type="Proteomes" id="UP000050996">
    <property type="component" value="Unassembled WGS sequence"/>
</dbReference>
<name>A0A0Q3VFC8_9BACI</name>
<dbReference type="GO" id="GO:0003723">
    <property type="term" value="F:RNA binding"/>
    <property type="evidence" value="ECO:0007669"/>
    <property type="project" value="UniProtKB-KW"/>
</dbReference>
<comment type="caution">
    <text evidence="2">The sequence shown here is derived from an EMBL/GenBank/DDBJ whole genome shotgun (WGS) entry which is preliminary data.</text>
</comment>
<proteinExistence type="predicted"/>
<dbReference type="PANTHER" id="PTHR35787">
    <property type="entry name" value="GLYCEROL UPTAKE OPERON ANTITERMINATOR REGULATORY PROTEIN"/>
    <property type="match status" value="1"/>
</dbReference>
<dbReference type="InterPro" id="IPR013785">
    <property type="entry name" value="Aldolase_TIM"/>
</dbReference>
<dbReference type="PANTHER" id="PTHR35787:SF1">
    <property type="entry name" value="GLYCEROL UPTAKE OPERON ANTITERMINATOR REGULATORY PROTEIN"/>
    <property type="match status" value="1"/>
</dbReference>
<protein>
    <recommendedName>
        <fullName evidence="1">Glycerol uptake operon antiterminator regulatory protein</fullName>
    </recommendedName>
</protein>
<organism evidence="2 3">
    <name type="scientific">Cytobacillus solani</name>
    <dbReference type="NCBI Taxonomy" id="1637975"/>
    <lineage>
        <taxon>Bacteria</taxon>
        <taxon>Bacillati</taxon>
        <taxon>Bacillota</taxon>
        <taxon>Bacilli</taxon>
        <taxon>Bacillales</taxon>
        <taxon>Bacillaceae</taxon>
        <taxon>Cytobacillus</taxon>
    </lineage>
</organism>
<gene>
    <name evidence="2" type="ORF">AN957_03245</name>
</gene>
<dbReference type="PATRIC" id="fig|1637975.4.peg.313"/>
<dbReference type="AlphaFoldDB" id="A0A0Q3VFC8"/>
<evidence type="ECO:0000313" key="2">
    <source>
        <dbReference type="EMBL" id="KQL17723.1"/>
    </source>
</evidence>
<keyword evidence="3" id="KW-1185">Reference proteome</keyword>
<dbReference type="EMBL" id="LJIX01000006">
    <property type="protein sequence ID" value="KQL17723.1"/>
    <property type="molecule type" value="Genomic_DNA"/>
</dbReference>
<accession>A0A0Q3VFC8</accession>
<evidence type="ECO:0000256" key="1">
    <source>
        <dbReference type="PIRNR" id="PIRNR016897"/>
    </source>
</evidence>
<sequence>MNIVDLVESQIIASVVDEKDLDIACRSNPNVVFLLTGDLLTSADYIKKLQSNGKTVFLHLDFIEGLSNSKSAVEYIAKNLKPTGIITTKSHVVKYAKEYGLVTIQRIFLLDAAAIEKGIEMVKSCNPNAVEILPGIMPKIIDQLVNRLPHPIIAGGLVTEKKEVLSALKAGALAVSAGDHSMWNYDL</sequence>
<dbReference type="InterPro" id="IPR006699">
    <property type="entry name" value="GlpP"/>
</dbReference>
<evidence type="ECO:0000313" key="3">
    <source>
        <dbReference type="Proteomes" id="UP000050996"/>
    </source>
</evidence>
<dbReference type="STRING" id="1637975.AN957_03245"/>
<dbReference type="GO" id="GO:0006355">
    <property type="term" value="P:regulation of DNA-templated transcription"/>
    <property type="evidence" value="ECO:0007669"/>
    <property type="project" value="InterPro"/>
</dbReference>
<dbReference type="RefSeq" id="WP_056682254.1">
    <property type="nucleotide sequence ID" value="NZ_CP085712.1"/>
</dbReference>
<keyword evidence="1" id="KW-0804">Transcription</keyword>
<dbReference type="Pfam" id="PF04309">
    <property type="entry name" value="G3P_antiterm"/>
    <property type="match status" value="1"/>
</dbReference>
<keyword evidence="1" id="KW-0319">Glycerol metabolism</keyword>
<dbReference type="GO" id="GO:0006071">
    <property type="term" value="P:glycerol metabolic process"/>
    <property type="evidence" value="ECO:0007669"/>
    <property type="project" value="UniProtKB-UniRule"/>
</dbReference>
<dbReference type="SUPFAM" id="SSF110391">
    <property type="entry name" value="GlpP-like"/>
    <property type="match status" value="1"/>
</dbReference>
<dbReference type="Gene3D" id="3.20.20.70">
    <property type="entry name" value="Aldolase class I"/>
    <property type="match status" value="1"/>
</dbReference>
<reference evidence="2 3" key="1">
    <citation type="submission" date="2015-09" db="EMBL/GenBank/DDBJ databases">
        <title>Genome sequencing project for genomic taxonomy and phylogenomics of Bacillus-like bacteria.</title>
        <authorList>
            <person name="Liu B."/>
            <person name="Wang J."/>
            <person name="Zhu Y."/>
            <person name="Liu G."/>
            <person name="Chen Q."/>
            <person name="Chen Z."/>
            <person name="Lan J."/>
            <person name="Che J."/>
            <person name="Ge C."/>
            <person name="Shi H."/>
            <person name="Pan Z."/>
            <person name="Liu X."/>
        </authorList>
    </citation>
    <scope>NUCLEOTIDE SEQUENCE [LARGE SCALE GENOMIC DNA]</scope>
    <source>
        <strain evidence="2 3">FJAT-18043</strain>
    </source>
</reference>
<comment type="function">
    <text evidence="1">Regulates expression of the glpD operon. In the presence of glycerol 3-phosphate (G3P) causes antitermination of transcription of glpD at the inverted repeat of the leader region to enhance its transcription. Binds and stabilizes glpD leader mRNA.</text>
</comment>
<dbReference type="PIRSF" id="PIRSF016897">
    <property type="entry name" value="GlpP"/>
    <property type="match status" value="1"/>
</dbReference>
<keyword evidence="1" id="KW-0694">RNA-binding</keyword>
<keyword evidence="1" id="KW-0805">Transcription regulation</keyword>